<dbReference type="Pfam" id="PF00378">
    <property type="entry name" value="ECH_1"/>
    <property type="match status" value="1"/>
</dbReference>
<proteinExistence type="predicted"/>
<organism evidence="2 3">
    <name type="scientific">Mycobacterium cookii</name>
    <dbReference type="NCBI Taxonomy" id="1775"/>
    <lineage>
        <taxon>Bacteria</taxon>
        <taxon>Bacillati</taxon>
        <taxon>Actinomycetota</taxon>
        <taxon>Actinomycetes</taxon>
        <taxon>Mycobacteriales</taxon>
        <taxon>Mycobacteriaceae</taxon>
        <taxon>Mycobacterium</taxon>
    </lineage>
</organism>
<keyword evidence="1" id="KW-0443">Lipid metabolism</keyword>
<sequence length="262" mass="28405">MNEPCLAYERRGAVAIITIDDPPYNRMSLSFMNALEPLVTTIGSDSTIRAVVITAAGYDNFSVGMNLKEIAGALTDRERIDTIFDQRLRVLGAIENMDKPWIATLFGNCLGGGLELPLACHFRIAAATGARIGLPELHLGTVPAWGGSARLARRIGRDRAVDMILRAKAVSGPEALRLGLVTEVWPNADLKQKSLDLAQELAAMPRLAVASMLRCLVTGDGKPLETSLRDERAAVHATLGSADQVEGMMAFTEKRQPVFRHE</sequence>
<reference evidence="2 3" key="1">
    <citation type="journal article" date="2019" name="Emerg. Microbes Infect.">
        <title>Comprehensive subspecies identification of 175 nontuberculous mycobacteria species based on 7547 genomic profiles.</title>
        <authorList>
            <person name="Matsumoto Y."/>
            <person name="Kinjo T."/>
            <person name="Motooka D."/>
            <person name="Nabeya D."/>
            <person name="Jung N."/>
            <person name="Uechi K."/>
            <person name="Horii T."/>
            <person name="Iida T."/>
            <person name="Fujita J."/>
            <person name="Nakamura S."/>
        </authorList>
    </citation>
    <scope>NUCLEOTIDE SEQUENCE [LARGE SCALE GENOMIC DNA]</scope>
    <source>
        <strain evidence="2 3">JCM 12404</strain>
    </source>
</reference>
<evidence type="ECO:0000256" key="1">
    <source>
        <dbReference type="ARBA" id="ARBA00023098"/>
    </source>
</evidence>
<dbReference type="EMBL" id="AP022569">
    <property type="protein sequence ID" value="BBX48743.1"/>
    <property type="molecule type" value="Genomic_DNA"/>
</dbReference>
<dbReference type="PANTHER" id="PTHR11941">
    <property type="entry name" value="ENOYL-COA HYDRATASE-RELATED"/>
    <property type="match status" value="1"/>
</dbReference>
<dbReference type="CDD" id="cd06558">
    <property type="entry name" value="crotonase-like"/>
    <property type="match status" value="1"/>
</dbReference>
<dbReference type="InterPro" id="IPR029045">
    <property type="entry name" value="ClpP/crotonase-like_dom_sf"/>
</dbReference>
<dbReference type="PANTHER" id="PTHR11941:SF54">
    <property type="entry name" value="ENOYL-COA HYDRATASE, MITOCHONDRIAL"/>
    <property type="match status" value="1"/>
</dbReference>
<keyword evidence="3" id="KW-1185">Reference proteome</keyword>
<dbReference type="AlphaFoldDB" id="A0A7I7L3N7"/>
<protein>
    <submittedName>
        <fullName evidence="2">3-hydroxybutyryl-CoA dehydratase</fullName>
    </submittedName>
</protein>
<dbReference type="Gene3D" id="3.90.226.10">
    <property type="entry name" value="2-enoyl-CoA Hydratase, Chain A, domain 1"/>
    <property type="match status" value="1"/>
</dbReference>
<dbReference type="SUPFAM" id="SSF52096">
    <property type="entry name" value="ClpP/crotonase"/>
    <property type="match status" value="1"/>
</dbReference>
<dbReference type="InterPro" id="IPR001753">
    <property type="entry name" value="Enoyl-CoA_hydra/iso"/>
</dbReference>
<gene>
    <name evidence="2" type="ORF">MCOO_47580</name>
</gene>
<dbReference type="KEGG" id="mcoo:MCOO_47580"/>
<name>A0A7I7L3N7_9MYCO</name>
<dbReference type="GO" id="GO:0006635">
    <property type="term" value="P:fatty acid beta-oxidation"/>
    <property type="evidence" value="ECO:0007669"/>
    <property type="project" value="TreeGrafter"/>
</dbReference>
<evidence type="ECO:0000313" key="2">
    <source>
        <dbReference type="EMBL" id="BBX48743.1"/>
    </source>
</evidence>
<accession>A0A7I7L3N7</accession>
<dbReference type="Proteomes" id="UP000465866">
    <property type="component" value="Chromosome"/>
</dbReference>
<evidence type="ECO:0000313" key="3">
    <source>
        <dbReference type="Proteomes" id="UP000465866"/>
    </source>
</evidence>
<dbReference type="GO" id="GO:0003824">
    <property type="term" value="F:catalytic activity"/>
    <property type="evidence" value="ECO:0007669"/>
    <property type="project" value="UniProtKB-ARBA"/>
</dbReference>